<dbReference type="GO" id="GO:0015031">
    <property type="term" value="P:protein transport"/>
    <property type="evidence" value="ECO:0007669"/>
    <property type="project" value="UniProtKB-KW"/>
</dbReference>
<dbReference type="InterPro" id="IPR001708">
    <property type="entry name" value="YidC/ALB3/OXA1/COX18"/>
</dbReference>
<dbReference type="GO" id="GO:0051205">
    <property type="term" value="P:protein insertion into membrane"/>
    <property type="evidence" value="ECO:0007669"/>
    <property type="project" value="TreeGrafter"/>
</dbReference>
<organism evidence="11">
    <name type="scientific">bioreactor metagenome</name>
    <dbReference type="NCBI Taxonomy" id="1076179"/>
    <lineage>
        <taxon>unclassified sequences</taxon>
        <taxon>metagenomes</taxon>
        <taxon>ecological metagenomes</taxon>
    </lineage>
</organism>
<dbReference type="Pfam" id="PF02096">
    <property type="entry name" value="60KD_IMP"/>
    <property type="match status" value="1"/>
</dbReference>
<evidence type="ECO:0000256" key="6">
    <source>
        <dbReference type="ARBA" id="ARBA00022989"/>
    </source>
</evidence>
<dbReference type="CDD" id="cd20070">
    <property type="entry name" value="5TM_YidC_Alb3"/>
    <property type="match status" value="1"/>
</dbReference>
<sequence length="316" mass="35606">MNFSREGLKDNMLDFIAMPMGFILKLIYDNIAFQNYGIAIVFFTIGVKSLLLPMAIKQVQSTSKISVIQPQVQEIQKKYSDDKEKQSAEMIKLYQENKVNPAGGCLPLLIQMPILFSLYYVISQPLKYMVGKSPEIITQLYALIPHGTGNINMKDLNIITYFSSHPERLSQVSNLLKPEDLLNMNFLGINLGSVPSWNPVNYITSGTDIHSYLLLLIPVLSGLTSYISMKYSMKDTMKAGGTEMQTTIQNNMALLSPIMSGVIAFTVPAGLGLYWITGNIYQFLQQVFLDIFILKKFSKNNCEKVNKKSMQFSNDK</sequence>
<comment type="subcellular location">
    <subcellularLocation>
        <location evidence="1">Cell membrane</location>
        <topology evidence="1">Multi-pass membrane protein</topology>
    </subcellularLocation>
</comment>
<reference evidence="11" key="1">
    <citation type="submission" date="2019-08" db="EMBL/GenBank/DDBJ databases">
        <authorList>
            <person name="Kucharzyk K."/>
            <person name="Murdoch R.W."/>
            <person name="Higgins S."/>
            <person name="Loffler F."/>
        </authorList>
    </citation>
    <scope>NUCLEOTIDE SEQUENCE</scope>
</reference>
<keyword evidence="6 9" id="KW-1133">Transmembrane helix</keyword>
<evidence type="ECO:0000313" key="11">
    <source>
        <dbReference type="EMBL" id="MPL98600.1"/>
    </source>
</evidence>
<dbReference type="GO" id="GO:0032977">
    <property type="term" value="F:membrane insertase activity"/>
    <property type="evidence" value="ECO:0007669"/>
    <property type="project" value="InterPro"/>
</dbReference>
<dbReference type="NCBIfam" id="TIGR03592">
    <property type="entry name" value="yidC_oxa1_cterm"/>
    <property type="match status" value="1"/>
</dbReference>
<protein>
    <submittedName>
        <fullName evidence="11">Membrane protein insertase YidC</fullName>
    </submittedName>
</protein>
<evidence type="ECO:0000256" key="9">
    <source>
        <dbReference type="SAM" id="Phobius"/>
    </source>
</evidence>
<dbReference type="EMBL" id="VSSQ01000617">
    <property type="protein sequence ID" value="MPL98600.1"/>
    <property type="molecule type" value="Genomic_DNA"/>
</dbReference>
<dbReference type="PANTHER" id="PTHR12428">
    <property type="entry name" value="OXA1"/>
    <property type="match status" value="1"/>
</dbReference>
<keyword evidence="3" id="KW-1003">Cell membrane</keyword>
<evidence type="ECO:0000256" key="8">
    <source>
        <dbReference type="ARBA" id="ARBA00023186"/>
    </source>
</evidence>
<name>A0A644W574_9ZZZZ</name>
<dbReference type="GO" id="GO:0005886">
    <property type="term" value="C:plasma membrane"/>
    <property type="evidence" value="ECO:0007669"/>
    <property type="project" value="UniProtKB-SubCell"/>
</dbReference>
<feature type="transmembrane region" description="Helical" evidence="9">
    <location>
        <begin position="99"/>
        <end position="122"/>
    </location>
</feature>
<keyword evidence="7 9" id="KW-0472">Membrane</keyword>
<evidence type="ECO:0000256" key="1">
    <source>
        <dbReference type="ARBA" id="ARBA00004651"/>
    </source>
</evidence>
<accession>A0A644W574</accession>
<comment type="caution">
    <text evidence="11">The sequence shown here is derived from an EMBL/GenBank/DDBJ whole genome shotgun (WGS) entry which is preliminary data.</text>
</comment>
<gene>
    <name evidence="11" type="primary">yidC_12</name>
    <name evidence="11" type="ORF">SDC9_44806</name>
</gene>
<evidence type="ECO:0000256" key="7">
    <source>
        <dbReference type="ARBA" id="ARBA00023136"/>
    </source>
</evidence>
<dbReference type="InterPro" id="IPR028055">
    <property type="entry name" value="YidC/Oxa/ALB_C"/>
</dbReference>
<feature type="transmembrane region" description="Helical" evidence="9">
    <location>
        <begin position="34"/>
        <end position="56"/>
    </location>
</feature>
<feature type="transmembrane region" description="Helical" evidence="9">
    <location>
        <begin position="252"/>
        <end position="276"/>
    </location>
</feature>
<evidence type="ECO:0000256" key="2">
    <source>
        <dbReference type="ARBA" id="ARBA00022448"/>
    </source>
</evidence>
<dbReference type="PANTHER" id="PTHR12428:SF65">
    <property type="entry name" value="CYTOCHROME C OXIDASE ASSEMBLY PROTEIN COX18, MITOCHONDRIAL"/>
    <property type="match status" value="1"/>
</dbReference>
<keyword evidence="5" id="KW-0653">Protein transport</keyword>
<feature type="transmembrane region" description="Helical" evidence="9">
    <location>
        <begin position="209"/>
        <end position="231"/>
    </location>
</feature>
<keyword evidence="2" id="KW-0813">Transport</keyword>
<evidence type="ECO:0000256" key="3">
    <source>
        <dbReference type="ARBA" id="ARBA00022475"/>
    </source>
</evidence>
<evidence type="ECO:0000256" key="4">
    <source>
        <dbReference type="ARBA" id="ARBA00022692"/>
    </source>
</evidence>
<proteinExistence type="predicted"/>
<evidence type="ECO:0000259" key="10">
    <source>
        <dbReference type="Pfam" id="PF02096"/>
    </source>
</evidence>
<dbReference type="AlphaFoldDB" id="A0A644W574"/>
<dbReference type="InterPro" id="IPR047196">
    <property type="entry name" value="YidC_ALB_C"/>
</dbReference>
<feature type="domain" description="Membrane insertase YidC/Oxa/ALB C-terminal" evidence="10">
    <location>
        <begin position="36"/>
        <end position="289"/>
    </location>
</feature>
<keyword evidence="4 9" id="KW-0812">Transmembrane</keyword>
<keyword evidence="8" id="KW-0143">Chaperone</keyword>
<evidence type="ECO:0000256" key="5">
    <source>
        <dbReference type="ARBA" id="ARBA00022927"/>
    </source>
</evidence>